<reference evidence="1" key="1">
    <citation type="submission" date="2015-02" db="EMBL/GenBank/DDBJ databases">
        <title>Genome Sequencing of Rickettsiales.</title>
        <authorList>
            <person name="Daugherty S.C."/>
            <person name="Su Q."/>
            <person name="Abolude K."/>
            <person name="Beier-Sexton M."/>
            <person name="Carlyon J.A."/>
            <person name="Carter R."/>
            <person name="Day N.P."/>
            <person name="Dumler S.J."/>
            <person name="Dyachenko V."/>
            <person name="Godinez A."/>
            <person name="Kurtti T.J."/>
            <person name="Lichay M."/>
            <person name="Mullins K.E."/>
            <person name="Ott S."/>
            <person name="Pappas-Brown V."/>
            <person name="Paris D.H."/>
            <person name="Patel P."/>
            <person name="Richards A.L."/>
            <person name="Sadzewicz L."/>
            <person name="Sears K."/>
            <person name="Seidman D."/>
            <person name="Sengamalay N."/>
            <person name="Stenos J."/>
            <person name="Tallon L.J."/>
            <person name="Vincent G."/>
            <person name="Fraser C.M."/>
            <person name="Munderloh U."/>
            <person name="Dunning-Hotopp J.C."/>
        </authorList>
    </citation>
    <scope>NUCLEOTIDE SEQUENCE [LARGE SCALE GENOMIC DNA]</scope>
    <source>
        <strain evidence="1">Gilliam</strain>
    </source>
</reference>
<dbReference type="AlphaFoldDB" id="A0A0F3M6L2"/>
<dbReference type="PATRIC" id="fig|1359184.3.peg.2204"/>
<organism evidence="1">
    <name type="scientific">Orientia tsutsugamushi str. Gilliam</name>
    <dbReference type="NCBI Taxonomy" id="1359184"/>
    <lineage>
        <taxon>Bacteria</taxon>
        <taxon>Pseudomonadati</taxon>
        <taxon>Pseudomonadota</taxon>
        <taxon>Alphaproteobacteria</taxon>
        <taxon>Rickettsiales</taxon>
        <taxon>Rickettsiaceae</taxon>
        <taxon>Rickettsieae</taxon>
        <taxon>Orientia</taxon>
    </lineage>
</organism>
<proteinExistence type="predicted"/>
<name>A0A0F3M6L2_ORITS</name>
<comment type="caution">
    <text evidence="1">The sequence shown here is derived from an EMBL/GenBank/DDBJ whole genome shotgun (WGS) entry which is preliminary data.</text>
</comment>
<protein>
    <submittedName>
        <fullName evidence="1">PD-(D/E)XK nuclease transposase family protein</fullName>
    </submittedName>
</protein>
<gene>
    <name evidence="1" type="ORF">OTSGILL_2390</name>
</gene>
<dbReference type="Pfam" id="PF12784">
    <property type="entry name" value="PDDEXK_2"/>
    <property type="match status" value="1"/>
</dbReference>
<accession>A0A0F3M6L2</accession>
<evidence type="ECO:0000313" key="1">
    <source>
        <dbReference type="EMBL" id="KJV51301.1"/>
    </source>
</evidence>
<sequence length="56" mass="6591">MFCVKIKNGAQYIIEMQVDPTQGFEKRAQYYAAKHMVGNQIEERRKILRPKGSLYL</sequence>
<dbReference type="Proteomes" id="UP000033769">
    <property type="component" value="Unassembled WGS sequence"/>
</dbReference>
<dbReference type="EMBL" id="LANO01000049">
    <property type="protein sequence ID" value="KJV51301.1"/>
    <property type="molecule type" value="Genomic_DNA"/>
</dbReference>